<reference evidence="1 5" key="1">
    <citation type="journal article" date="2007" name="Proc. Natl. Acad. Sci. U.S.A.">
        <title>Nucleomorph genome of Hemiselmis andersenii reveals complete intron loss and compaction as a driver of protein structure and function.</title>
        <authorList>
            <person name="Lane C.E."/>
            <person name="van den Heuvel K."/>
            <person name="Kozera C."/>
            <person name="Curtis B.A."/>
            <person name="Parsons B.J."/>
            <person name="Bowman S."/>
            <person name="Archibald J.M."/>
        </authorList>
    </citation>
    <scope>NUCLEOTIDE SEQUENCE [LARGE SCALE GENOMIC DNA]</scope>
    <source>
        <strain evidence="1 5">CCMP644</strain>
    </source>
</reference>
<name>A9BL05_HEMAN</name>
<dbReference type="Proteomes" id="UP000243127">
    <property type="component" value="Nucleomorph 3"/>
</dbReference>
<gene>
    <name evidence="1" type="ORF">HAN_3g377</name>
    <name evidence="2" type="ORF">HAND00432_LOCUS11670</name>
    <name evidence="3" type="ORF">HAND00432_LOCUS11671</name>
    <name evidence="4" type="ORF">HAND00432_LOCUS11672</name>
</gene>
<dbReference type="EMBL" id="CP000883">
    <property type="protein sequence ID" value="ABW98188.1"/>
    <property type="molecule type" value="Genomic_DNA"/>
</dbReference>
<evidence type="ECO:0000313" key="4">
    <source>
        <dbReference type="EMBL" id="CAD8957133.1"/>
    </source>
</evidence>
<dbReference type="EMBL" id="HBFX01019233">
    <property type="protein sequence ID" value="CAD8957131.1"/>
    <property type="molecule type" value="Transcribed_RNA"/>
</dbReference>
<sequence length="253" mass="30797">MPFFSLNSKITCLNFFFRIRASISECYLPIALIFKNISPFEKIYFSKKKFDIFFSLKKNFFFWGFLKKKKSNNTQNLFFFLKFSKIVKKRKKDSFLNVFFFNDDILKKKKKNEFIDFFLFVSQHKHKGNYMKELKIYIKNSSFIEVQTKRYFSEELFKTFVRNGIMKISNQECAFFSLFQKNFVAIASKKFFLNKNYVKKNQNSNLPCLNCPVEYDCRPQNIINLFDCYYLKFWKNQKLLGRNKIHFFVQKEK</sequence>
<accession>A9BL05</accession>
<evidence type="ECO:0000313" key="5">
    <source>
        <dbReference type="Proteomes" id="UP000243127"/>
    </source>
</evidence>
<evidence type="ECO:0000313" key="3">
    <source>
        <dbReference type="EMBL" id="CAD8957132.1"/>
    </source>
</evidence>
<proteinExistence type="predicted"/>
<protein>
    <submittedName>
        <fullName evidence="1">Uncharacterized protein</fullName>
    </submittedName>
</protein>
<geneLocation type="nucleomorph" evidence="1"/>
<dbReference type="AlphaFoldDB" id="A9BL05"/>
<dbReference type="RefSeq" id="XP_001712513.1">
    <property type="nucleotide sequence ID" value="XM_001712461.1"/>
</dbReference>
<organism evidence="1 5">
    <name type="scientific">Hemiselmis andersenii</name>
    <name type="common">Cryptophyte alga</name>
    <dbReference type="NCBI Taxonomy" id="464988"/>
    <lineage>
        <taxon>Eukaryota</taxon>
        <taxon>Cryptophyceae</taxon>
        <taxon>Cryptomonadales</taxon>
        <taxon>Hemiselmidaceae</taxon>
        <taxon>Hemiselmis</taxon>
    </lineage>
</organism>
<keyword evidence="1" id="KW-0542">Nucleomorph</keyword>
<evidence type="ECO:0000313" key="2">
    <source>
        <dbReference type="EMBL" id="CAD8957131.1"/>
    </source>
</evidence>
<reference evidence="2" key="2">
    <citation type="submission" date="2021-01" db="EMBL/GenBank/DDBJ databases">
        <authorList>
            <person name="Corre E."/>
            <person name="Pelletier E."/>
            <person name="Niang G."/>
            <person name="Scheremetjew M."/>
            <person name="Finn R."/>
            <person name="Kale V."/>
            <person name="Holt S."/>
            <person name="Cochrane G."/>
            <person name="Meng A."/>
            <person name="Brown T."/>
            <person name="Cohen L."/>
        </authorList>
    </citation>
    <scope>NUCLEOTIDE SEQUENCE</scope>
    <source>
        <strain evidence="2">CCMP644</strain>
    </source>
</reference>
<dbReference type="EMBL" id="HBFX01019236">
    <property type="protein sequence ID" value="CAD8957133.1"/>
    <property type="molecule type" value="Transcribed_RNA"/>
</dbReference>
<dbReference type="EMBL" id="HBFX01019234">
    <property type="protein sequence ID" value="CAD8957132.1"/>
    <property type="molecule type" value="Transcribed_RNA"/>
</dbReference>
<dbReference type="GeneID" id="5739536"/>
<evidence type="ECO:0000313" key="1">
    <source>
        <dbReference type="EMBL" id="ABW98188.1"/>
    </source>
</evidence>